<dbReference type="Gene3D" id="3.50.30.30">
    <property type="match status" value="1"/>
</dbReference>
<organism evidence="3 4">
    <name type="scientific">Coregonus suidteri</name>
    <dbReference type="NCBI Taxonomy" id="861788"/>
    <lineage>
        <taxon>Eukaryota</taxon>
        <taxon>Metazoa</taxon>
        <taxon>Chordata</taxon>
        <taxon>Craniata</taxon>
        <taxon>Vertebrata</taxon>
        <taxon>Euteleostomi</taxon>
        <taxon>Actinopterygii</taxon>
        <taxon>Neopterygii</taxon>
        <taxon>Teleostei</taxon>
        <taxon>Protacanthopterygii</taxon>
        <taxon>Salmoniformes</taxon>
        <taxon>Salmonidae</taxon>
        <taxon>Coregoninae</taxon>
        <taxon>Coregonus</taxon>
    </lineage>
</organism>
<evidence type="ECO:0000313" key="4">
    <source>
        <dbReference type="Proteomes" id="UP001356427"/>
    </source>
</evidence>
<evidence type="ECO:0000313" key="3">
    <source>
        <dbReference type="EMBL" id="KAK6317552.1"/>
    </source>
</evidence>
<dbReference type="Proteomes" id="UP001356427">
    <property type="component" value="Unassembled WGS sequence"/>
</dbReference>
<feature type="domain" description="ZNRF-3 ectodomain" evidence="2">
    <location>
        <begin position="26"/>
        <end position="74"/>
    </location>
</feature>
<dbReference type="AlphaFoldDB" id="A0AAN8LY63"/>
<dbReference type="EMBL" id="JAGTTL010000010">
    <property type="protein sequence ID" value="KAK6317552.1"/>
    <property type="molecule type" value="Genomic_DNA"/>
</dbReference>
<protein>
    <recommendedName>
        <fullName evidence="2">ZNRF-3 ectodomain domain-containing protein</fullName>
    </recommendedName>
</protein>
<gene>
    <name evidence="3" type="ORF">J4Q44_G00129520</name>
</gene>
<dbReference type="InterPro" id="IPR040700">
    <property type="entry name" value="ZNRF-3_ecto"/>
</dbReference>
<reference evidence="3 4" key="1">
    <citation type="submission" date="2021-04" db="EMBL/GenBank/DDBJ databases">
        <authorList>
            <person name="De Guttry C."/>
            <person name="Zahm M."/>
            <person name="Klopp C."/>
            <person name="Cabau C."/>
            <person name="Louis A."/>
            <person name="Berthelot C."/>
            <person name="Parey E."/>
            <person name="Roest Crollius H."/>
            <person name="Montfort J."/>
            <person name="Robinson-Rechavi M."/>
            <person name="Bucao C."/>
            <person name="Bouchez O."/>
            <person name="Gislard M."/>
            <person name="Lluch J."/>
            <person name="Milhes M."/>
            <person name="Lampietro C."/>
            <person name="Lopez Roques C."/>
            <person name="Donnadieu C."/>
            <person name="Braasch I."/>
            <person name="Desvignes T."/>
            <person name="Postlethwait J."/>
            <person name="Bobe J."/>
            <person name="Wedekind C."/>
            <person name="Guiguen Y."/>
        </authorList>
    </citation>
    <scope>NUCLEOTIDE SEQUENCE [LARGE SCALE GENOMIC DNA]</scope>
    <source>
        <strain evidence="3">Cs_M1</strain>
        <tissue evidence="3">Blood</tissue>
    </source>
</reference>
<evidence type="ECO:0000256" key="1">
    <source>
        <dbReference type="SAM" id="MobiDB-lite"/>
    </source>
</evidence>
<sequence length="179" mass="19383">MTVNHPRSGAPCKISPRGASMIMRKSHPLSLCNTSEDERQESDFISIVKLESPERKVPQCLPLLDKEANPEDGCCTIINSGSVDLASADHNLPRQPPHSFPGSHRSSFPGSHRSSFPGSHRSSFPGSHRSSFPGSHRSSFPGSHRSSFPSHRSFPGSSSFPGSHRSSFPGSHRSSFPKA</sequence>
<evidence type="ECO:0000259" key="2">
    <source>
        <dbReference type="Pfam" id="PF18212"/>
    </source>
</evidence>
<dbReference type="Pfam" id="PF18212">
    <property type="entry name" value="ZNRF_3_ecto"/>
    <property type="match status" value="1"/>
</dbReference>
<accession>A0AAN8LY63</accession>
<keyword evidence="4" id="KW-1185">Reference proteome</keyword>
<comment type="caution">
    <text evidence="3">The sequence shown here is derived from an EMBL/GenBank/DDBJ whole genome shotgun (WGS) entry which is preliminary data.</text>
</comment>
<proteinExistence type="predicted"/>
<feature type="region of interest" description="Disordered" evidence="1">
    <location>
        <begin position="86"/>
        <end position="179"/>
    </location>
</feature>
<feature type="compositionally biased region" description="Low complexity" evidence="1">
    <location>
        <begin position="100"/>
        <end position="179"/>
    </location>
</feature>
<name>A0AAN8LY63_9TELE</name>